<proteinExistence type="predicted"/>
<evidence type="ECO:0000256" key="2">
    <source>
        <dbReference type="PROSITE-ProRule" id="PRU00335"/>
    </source>
</evidence>
<evidence type="ECO:0000259" key="3">
    <source>
        <dbReference type="PROSITE" id="PS50977"/>
    </source>
</evidence>
<dbReference type="Pfam" id="PF00440">
    <property type="entry name" value="TetR_N"/>
    <property type="match status" value="1"/>
</dbReference>
<keyword evidence="5" id="KW-1185">Reference proteome</keyword>
<feature type="DNA-binding region" description="H-T-H motif" evidence="2">
    <location>
        <begin position="32"/>
        <end position="51"/>
    </location>
</feature>
<dbReference type="PANTHER" id="PTHR43479:SF7">
    <property type="entry name" value="TETR-FAMILY TRANSCRIPTIONAL REGULATOR"/>
    <property type="match status" value="1"/>
</dbReference>
<dbReference type="Gene3D" id="1.10.357.10">
    <property type="entry name" value="Tetracycline Repressor, domain 2"/>
    <property type="match status" value="1"/>
</dbReference>
<evidence type="ECO:0000256" key="1">
    <source>
        <dbReference type="ARBA" id="ARBA00023125"/>
    </source>
</evidence>
<dbReference type="SUPFAM" id="SSF46689">
    <property type="entry name" value="Homeodomain-like"/>
    <property type="match status" value="1"/>
</dbReference>
<accession>A0ABY5FLU1</accession>
<dbReference type="PANTHER" id="PTHR43479">
    <property type="entry name" value="ACREF/ENVCD OPERON REPRESSOR-RELATED"/>
    <property type="match status" value="1"/>
</dbReference>
<dbReference type="PROSITE" id="PS50977">
    <property type="entry name" value="HTH_TETR_2"/>
    <property type="match status" value="1"/>
</dbReference>
<dbReference type="InterPro" id="IPR009057">
    <property type="entry name" value="Homeodomain-like_sf"/>
</dbReference>
<dbReference type="Pfam" id="PF14278">
    <property type="entry name" value="TetR_C_8"/>
    <property type="match status" value="1"/>
</dbReference>
<dbReference type="Proteomes" id="UP001060325">
    <property type="component" value="Chromosome"/>
</dbReference>
<name>A0ABY5FLU1_9BACL</name>
<dbReference type="InterPro" id="IPR039532">
    <property type="entry name" value="TetR_C_Firmicutes"/>
</dbReference>
<evidence type="ECO:0000313" key="5">
    <source>
        <dbReference type="Proteomes" id="UP001060325"/>
    </source>
</evidence>
<organism evidence="4 5">
    <name type="scientific">Exiguobacterium aurantiacum</name>
    <dbReference type="NCBI Taxonomy" id="33987"/>
    <lineage>
        <taxon>Bacteria</taxon>
        <taxon>Bacillati</taxon>
        <taxon>Bacillota</taxon>
        <taxon>Bacilli</taxon>
        <taxon>Bacillales</taxon>
        <taxon>Bacillales Family XII. Incertae Sedis</taxon>
        <taxon>Exiguobacterium</taxon>
    </lineage>
</organism>
<protein>
    <submittedName>
        <fullName evidence="4">TetR/AcrR family transcriptional regulator</fullName>
    </submittedName>
</protein>
<evidence type="ECO:0000313" key="4">
    <source>
        <dbReference type="EMBL" id="UTT42538.1"/>
    </source>
</evidence>
<dbReference type="InterPro" id="IPR050624">
    <property type="entry name" value="HTH-type_Tx_Regulator"/>
</dbReference>
<feature type="domain" description="HTH tetR-type" evidence="3">
    <location>
        <begin position="9"/>
        <end position="69"/>
    </location>
</feature>
<reference evidence="4" key="1">
    <citation type="submission" date="2022-07" db="EMBL/GenBank/DDBJ databases">
        <title>Complete genome of CX2.</title>
        <authorList>
            <person name="Cao G."/>
        </authorList>
    </citation>
    <scope>NUCLEOTIDE SEQUENCE</scope>
    <source>
        <strain evidence="4">CX2</strain>
    </source>
</reference>
<keyword evidence="1 2" id="KW-0238">DNA-binding</keyword>
<dbReference type="EMBL" id="CP101462">
    <property type="protein sequence ID" value="UTT42538.1"/>
    <property type="molecule type" value="Genomic_DNA"/>
</dbReference>
<dbReference type="InterPro" id="IPR001647">
    <property type="entry name" value="HTH_TetR"/>
</dbReference>
<gene>
    <name evidence="4" type="ORF">NMQ00_13550</name>
</gene>
<dbReference type="RefSeq" id="WP_255177102.1">
    <property type="nucleotide sequence ID" value="NZ_CP101462.1"/>
</dbReference>
<sequence>MGHEDLRITRTKQLIKTAFLDLIDTHGFEAVTVKAITERAGINRGTFYSHYVDKFDLMEKLIEVIFHEAEQKLVKQIPRVFGDQRGPAAHELLVPFIRFIEDNKILMKPLLGPNGDPQFQVRLRSYMHAALFQRSPTVLFDATKALVPADYLVSYISAAHMGVIYEWLYNDRPETAEDIARIIYTITFEGPLTAGGLKP</sequence>